<evidence type="ECO:0000313" key="7">
    <source>
        <dbReference type="EMBL" id="CAF4060407.1"/>
    </source>
</evidence>
<dbReference type="Proteomes" id="UP000663856">
    <property type="component" value="Unassembled WGS sequence"/>
</dbReference>
<evidence type="ECO:0000313" key="8">
    <source>
        <dbReference type="EMBL" id="CAF4145887.1"/>
    </source>
</evidence>
<evidence type="ECO:0000313" key="6">
    <source>
        <dbReference type="EMBL" id="CAF4034725.1"/>
    </source>
</evidence>
<organism evidence="2 9">
    <name type="scientific">Rotaria magnacalcarata</name>
    <dbReference type="NCBI Taxonomy" id="392030"/>
    <lineage>
        <taxon>Eukaryota</taxon>
        <taxon>Metazoa</taxon>
        <taxon>Spiralia</taxon>
        <taxon>Gnathifera</taxon>
        <taxon>Rotifera</taxon>
        <taxon>Eurotatoria</taxon>
        <taxon>Bdelloidea</taxon>
        <taxon>Philodinida</taxon>
        <taxon>Philodinidae</taxon>
        <taxon>Rotaria</taxon>
    </lineage>
</organism>
<comment type="caution">
    <text evidence="2">The sequence shown here is derived from an EMBL/GenBank/DDBJ whole genome shotgun (WGS) entry which is preliminary data.</text>
</comment>
<sequence>MASGGAENTNDSITYETNDAPLRSIIETTLTYSLITGIFQQQNNDGSFSPTARLEELFNVSFEQMKHDLSSKGLASSISEEIYRLVSTAAILFYFLYHSQKTNFPVDLDAIKQFVSKARTELEDLSPKDDPIMQTYIDNGELAVKYVIETREKYADICKQINLPETTWENYIQRLMGLDKPQQQ</sequence>
<dbReference type="Proteomes" id="UP000681720">
    <property type="component" value="Unassembled WGS sequence"/>
</dbReference>
<dbReference type="EMBL" id="CAJOBI010002067">
    <property type="protein sequence ID" value="CAF3912771.1"/>
    <property type="molecule type" value="Genomic_DNA"/>
</dbReference>
<evidence type="ECO:0000313" key="1">
    <source>
        <dbReference type="EMBL" id="CAF1032874.1"/>
    </source>
</evidence>
<reference evidence="2" key="1">
    <citation type="submission" date="2021-02" db="EMBL/GenBank/DDBJ databases">
        <authorList>
            <person name="Nowell W R."/>
        </authorList>
    </citation>
    <scope>NUCLEOTIDE SEQUENCE</scope>
</reference>
<evidence type="ECO:0000313" key="3">
    <source>
        <dbReference type="EMBL" id="CAF1900500.1"/>
    </source>
</evidence>
<dbReference type="Proteomes" id="UP000681967">
    <property type="component" value="Unassembled WGS sequence"/>
</dbReference>
<evidence type="ECO:0000313" key="5">
    <source>
        <dbReference type="EMBL" id="CAF3912771.1"/>
    </source>
</evidence>
<dbReference type="Proteomes" id="UP000663855">
    <property type="component" value="Unassembled WGS sequence"/>
</dbReference>
<evidence type="ECO:0000313" key="9">
    <source>
        <dbReference type="Proteomes" id="UP000663834"/>
    </source>
</evidence>
<dbReference type="EMBL" id="CAJNRE010000004">
    <property type="protein sequence ID" value="CAF1900500.1"/>
    <property type="molecule type" value="Genomic_DNA"/>
</dbReference>
<dbReference type="Proteomes" id="UP000676336">
    <property type="component" value="Unassembled WGS sequence"/>
</dbReference>
<name>A0A816FLB2_9BILA</name>
<evidence type="ECO:0000313" key="4">
    <source>
        <dbReference type="EMBL" id="CAF2103214.1"/>
    </source>
</evidence>
<dbReference type="OrthoDB" id="9983171at2759"/>
<dbReference type="EMBL" id="CAJNOW010018126">
    <property type="protein sequence ID" value="CAF1663161.1"/>
    <property type="molecule type" value="Genomic_DNA"/>
</dbReference>
<dbReference type="EMBL" id="CAJOBJ010005539">
    <property type="protein sequence ID" value="CAF4034725.1"/>
    <property type="molecule type" value="Genomic_DNA"/>
</dbReference>
<dbReference type="EMBL" id="CAJOBG010003389">
    <property type="protein sequence ID" value="CAF4060407.1"/>
    <property type="molecule type" value="Genomic_DNA"/>
</dbReference>
<dbReference type="Proteomes" id="UP000663866">
    <property type="component" value="Unassembled WGS sequence"/>
</dbReference>
<dbReference type="EMBL" id="CAJOBH010009643">
    <property type="protein sequence ID" value="CAF4145887.1"/>
    <property type="molecule type" value="Genomic_DNA"/>
</dbReference>
<keyword evidence="10" id="KW-1185">Reference proteome</keyword>
<dbReference type="Proteomes" id="UP000663824">
    <property type="component" value="Unassembled WGS sequence"/>
</dbReference>
<dbReference type="EMBL" id="CAJNRF010008652">
    <property type="protein sequence ID" value="CAF2103214.1"/>
    <property type="molecule type" value="Genomic_DNA"/>
</dbReference>
<accession>A0A816FLB2</accession>
<gene>
    <name evidence="8" type="ORF">BYL167_LOCUS21271</name>
    <name evidence="1" type="ORF">CJN711_LOCUS3887</name>
    <name evidence="6" type="ORF">GIL414_LOCUS13586</name>
    <name evidence="2" type="ORF">KQP761_LOCUS32534</name>
    <name evidence="3" type="ORF">MBJ925_LOCUS79</name>
    <name evidence="7" type="ORF">OVN521_LOCUS18566</name>
    <name evidence="5" type="ORF">SMN809_LOCUS7241</name>
    <name evidence="4" type="ORF">WKI299_LOCUS20626</name>
</gene>
<proteinExistence type="predicted"/>
<dbReference type="EMBL" id="CAJNOV010000640">
    <property type="protein sequence ID" value="CAF1032874.1"/>
    <property type="molecule type" value="Genomic_DNA"/>
</dbReference>
<evidence type="ECO:0000313" key="10">
    <source>
        <dbReference type="Proteomes" id="UP000663866"/>
    </source>
</evidence>
<protein>
    <submittedName>
        <fullName evidence="2">Uncharacterized protein</fullName>
    </submittedName>
</protein>
<dbReference type="AlphaFoldDB" id="A0A816FLB2"/>
<evidence type="ECO:0000313" key="2">
    <source>
        <dbReference type="EMBL" id="CAF1663161.1"/>
    </source>
</evidence>
<dbReference type="Proteomes" id="UP000663834">
    <property type="component" value="Unassembled WGS sequence"/>
</dbReference>